<keyword evidence="4" id="KW-0963">Cytoplasm</keyword>
<dbReference type="GeneID" id="92747254"/>
<gene>
    <name evidence="13" type="ORF">D9543_08715</name>
</gene>
<dbReference type="Pfam" id="PF02742">
    <property type="entry name" value="Fe_dep_repr_C"/>
    <property type="match status" value="1"/>
</dbReference>
<reference evidence="13 14" key="1">
    <citation type="submission" date="2018-10" db="EMBL/GenBank/DDBJ databases">
        <title>Corynebacterium macginleyi genome sequencing and assembly of the type strain and two clinical samples.</title>
        <authorList>
            <person name="Bernier A.-M."/>
            <person name="Bernard K."/>
        </authorList>
    </citation>
    <scope>NUCLEOTIDE SEQUENCE [LARGE SCALE GENOMIC DNA]</scope>
    <source>
        <strain evidence="13 14">NML 120205</strain>
    </source>
</reference>
<dbReference type="PROSITE" id="PS50944">
    <property type="entry name" value="HTH_DTXR"/>
    <property type="match status" value="1"/>
</dbReference>
<dbReference type="GO" id="GO:0046914">
    <property type="term" value="F:transition metal ion binding"/>
    <property type="evidence" value="ECO:0007669"/>
    <property type="project" value="InterPro"/>
</dbReference>
<dbReference type="InterPro" id="IPR038157">
    <property type="entry name" value="FeoA_core_dom"/>
</dbReference>
<dbReference type="InterPro" id="IPR001367">
    <property type="entry name" value="Fe_dep_repressor"/>
</dbReference>
<evidence type="ECO:0000313" key="13">
    <source>
        <dbReference type="EMBL" id="RMB58127.1"/>
    </source>
</evidence>
<dbReference type="GO" id="GO:0005737">
    <property type="term" value="C:cytoplasm"/>
    <property type="evidence" value="ECO:0007669"/>
    <property type="project" value="UniProtKB-SubCell"/>
</dbReference>
<evidence type="ECO:0000256" key="7">
    <source>
        <dbReference type="ARBA" id="ARBA00023125"/>
    </source>
</evidence>
<protein>
    <recommendedName>
        <fullName evidence="11">Manganese transport regulator</fullName>
    </recommendedName>
</protein>
<dbReference type="PANTHER" id="PTHR33238:SF11">
    <property type="entry name" value="TRANSCRIPTIONAL REGULATOR MNTR"/>
    <property type="match status" value="1"/>
</dbReference>
<dbReference type="InterPro" id="IPR007167">
    <property type="entry name" value="Fe-transptr_FeoA-like"/>
</dbReference>
<dbReference type="GO" id="GO:0046983">
    <property type="term" value="F:protein dimerization activity"/>
    <property type="evidence" value="ECO:0007669"/>
    <property type="project" value="InterPro"/>
</dbReference>
<keyword evidence="10" id="KW-0464">Manganese</keyword>
<evidence type="ECO:0000256" key="4">
    <source>
        <dbReference type="ARBA" id="ARBA00022490"/>
    </source>
</evidence>
<dbReference type="GO" id="GO:0003700">
    <property type="term" value="F:DNA-binding transcription factor activity"/>
    <property type="evidence" value="ECO:0007669"/>
    <property type="project" value="InterPro"/>
</dbReference>
<evidence type="ECO:0000259" key="12">
    <source>
        <dbReference type="PROSITE" id="PS50944"/>
    </source>
</evidence>
<dbReference type="InterPro" id="IPR022689">
    <property type="entry name" value="Iron_dep_repressor"/>
</dbReference>
<dbReference type="Pfam" id="PF04023">
    <property type="entry name" value="FeoA"/>
    <property type="match status" value="1"/>
</dbReference>
<accession>A0A3M0G1Y7</accession>
<dbReference type="SUPFAM" id="SSF47979">
    <property type="entry name" value="Iron-dependent repressor protein, dimerization domain"/>
    <property type="match status" value="1"/>
</dbReference>
<keyword evidence="6" id="KW-0805">Transcription regulation</keyword>
<evidence type="ECO:0000256" key="3">
    <source>
        <dbReference type="ARBA" id="ARBA00011738"/>
    </source>
</evidence>
<dbReference type="EMBL" id="REGC01000011">
    <property type="protein sequence ID" value="RMB58127.1"/>
    <property type="molecule type" value="Genomic_DNA"/>
</dbReference>
<dbReference type="InterPro" id="IPR036421">
    <property type="entry name" value="Fe_dep_repressor_sf"/>
</dbReference>
<evidence type="ECO:0000256" key="5">
    <source>
        <dbReference type="ARBA" id="ARBA00022491"/>
    </source>
</evidence>
<dbReference type="SUPFAM" id="SSF46785">
    <property type="entry name" value="Winged helix' DNA-binding domain"/>
    <property type="match status" value="1"/>
</dbReference>
<dbReference type="RefSeq" id="WP_121911751.1">
    <property type="nucleotide sequence ID" value="NZ_CP068291.1"/>
</dbReference>
<dbReference type="InterPro" id="IPR050536">
    <property type="entry name" value="DtxR_MntR_Metal-Reg"/>
</dbReference>
<comment type="subcellular location">
    <subcellularLocation>
        <location evidence="1">Cytoplasm</location>
    </subcellularLocation>
</comment>
<dbReference type="SMART" id="SM00529">
    <property type="entry name" value="HTH_DTXR"/>
    <property type="match status" value="1"/>
</dbReference>
<dbReference type="SMART" id="SM00899">
    <property type="entry name" value="FeoA"/>
    <property type="match status" value="1"/>
</dbReference>
<keyword evidence="9" id="KW-0804">Transcription</keyword>
<keyword evidence="8" id="KW-0010">Activator</keyword>
<evidence type="ECO:0000256" key="6">
    <source>
        <dbReference type="ARBA" id="ARBA00023015"/>
    </source>
</evidence>
<dbReference type="InterPro" id="IPR036390">
    <property type="entry name" value="WH_DNA-bd_sf"/>
</dbReference>
<dbReference type="Pfam" id="PF01325">
    <property type="entry name" value="Fe_dep_repress"/>
    <property type="match status" value="1"/>
</dbReference>
<keyword evidence="7" id="KW-0238">DNA-binding</keyword>
<evidence type="ECO:0000313" key="14">
    <source>
        <dbReference type="Proteomes" id="UP000270649"/>
    </source>
</evidence>
<evidence type="ECO:0000256" key="8">
    <source>
        <dbReference type="ARBA" id="ARBA00023159"/>
    </source>
</evidence>
<dbReference type="Gene3D" id="1.10.60.10">
    <property type="entry name" value="Iron dependent repressor, metal binding and dimerisation domain"/>
    <property type="match status" value="1"/>
</dbReference>
<proteinExistence type="inferred from homology"/>
<name>A0A3M0G1Y7_9CORY</name>
<dbReference type="PANTHER" id="PTHR33238">
    <property type="entry name" value="IRON (METAL) DEPENDENT REPRESSOR, DTXR FAMILY"/>
    <property type="match status" value="1"/>
</dbReference>
<dbReference type="InterPro" id="IPR022687">
    <property type="entry name" value="HTH_DTXR"/>
</dbReference>
<evidence type="ECO:0000256" key="11">
    <source>
        <dbReference type="ARBA" id="ARBA00032593"/>
    </source>
</evidence>
<dbReference type="GO" id="GO:0045892">
    <property type="term" value="P:negative regulation of DNA-templated transcription"/>
    <property type="evidence" value="ECO:0007669"/>
    <property type="project" value="TreeGrafter"/>
</dbReference>
<dbReference type="FunFam" id="1.10.60.10:FF:000004">
    <property type="entry name" value="DtxR family transcriptional regulator"/>
    <property type="match status" value="1"/>
</dbReference>
<feature type="domain" description="HTH dtxR-type" evidence="12">
    <location>
        <begin position="8"/>
        <end position="70"/>
    </location>
</feature>
<dbReference type="Gene3D" id="2.30.30.90">
    <property type="match status" value="1"/>
</dbReference>
<dbReference type="Gene3D" id="1.10.10.10">
    <property type="entry name" value="Winged helix-like DNA-binding domain superfamily/Winged helix DNA-binding domain"/>
    <property type="match status" value="1"/>
</dbReference>
<evidence type="ECO:0000256" key="2">
    <source>
        <dbReference type="ARBA" id="ARBA00007871"/>
    </source>
</evidence>
<dbReference type="InterPro" id="IPR036388">
    <property type="entry name" value="WH-like_DNA-bd_sf"/>
</dbReference>
<dbReference type="Proteomes" id="UP000270649">
    <property type="component" value="Unassembled WGS sequence"/>
</dbReference>
<comment type="caution">
    <text evidence="13">The sequence shown here is derived from an EMBL/GenBank/DDBJ whole genome shotgun (WGS) entry which is preliminary data.</text>
</comment>
<organism evidence="13 14">
    <name type="scientific">Corynebacterium macginleyi</name>
    <dbReference type="NCBI Taxonomy" id="38290"/>
    <lineage>
        <taxon>Bacteria</taxon>
        <taxon>Bacillati</taxon>
        <taxon>Actinomycetota</taxon>
        <taxon>Actinomycetes</taxon>
        <taxon>Mycobacteriales</taxon>
        <taxon>Corynebacteriaceae</taxon>
        <taxon>Corynebacterium</taxon>
    </lineage>
</organism>
<evidence type="ECO:0000256" key="9">
    <source>
        <dbReference type="ARBA" id="ARBA00023163"/>
    </source>
</evidence>
<sequence>MSVDVSGLSPSNQDYLKALFKLGEWHDEPVTVKMLAQHIGVRLSSASDAVRRLEKKGLVTHTPYGAIGLSTEGRAFALAMVRRHRLIETFLVESLHYRWDQVHAEAEQLEHCVSDFFLERIDAELGFPRRDPHGDPIPSAAGDYPADYAAPPASEPGDLRKLSDLEPGEAGIVDRISDADADLLRFFSENNLTIGAAVSVQDSQPYSGGMAVCVEGNHNENAQNEYSAAFTLSSHAARAVWVRM</sequence>
<comment type="subunit">
    <text evidence="3">Homodimer.</text>
</comment>
<comment type="similarity">
    <text evidence="2">Belongs to the DtxR/MntR family.</text>
</comment>
<dbReference type="AlphaFoldDB" id="A0A3M0G1Y7"/>
<evidence type="ECO:0000256" key="10">
    <source>
        <dbReference type="ARBA" id="ARBA00023211"/>
    </source>
</evidence>
<dbReference type="GO" id="GO:0003677">
    <property type="term" value="F:DNA binding"/>
    <property type="evidence" value="ECO:0007669"/>
    <property type="project" value="UniProtKB-KW"/>
</dbReference>
<evidence type="ECO:0000256" key="1">
    <source>
        <dbReference type="ARBA" id="ARBA00004496"/>
    </source>
</evidence>
<keyword evidence="5" id="KW-0678">Repressor</keyword>